<gene>
    <name evidence="3" type="ORF">PSA7680_02977</name>
</gene>
<dbReference type="EMBL" id="FWFQ01000024">
    <property type="protein sequence ID" value="SLN57042.1"/>
    <property type="molecule type" value="Genomic_DNA"/>
</dbReference>
<dbReference type="OrthoDB" id="3295600at2"/>
<evidence type="ECO:0000313" key="4">
    <source>
        <dbReference type="Proteomes" id="UP000193409"/>
    </source>
</evidence>
<feature type="signal peptide" evidence="2">
    <location>
        <begin position="1"/>
        <end position="28"/>
    </location>
</feature>
<keyword evidence="2" id="KW-0732">Signal</keyword>
<feature type="chain" id="PRO_5012193116" description="DUF2927 domain-containing protein" evidence="2">
    <location>
        <begin position="29"/>
        <end position="315"/>
    </location>
</feature>
<accession>A0A1Y5T9Q0</accession>
<protein>
    <recommendedName>
        <fullName evidence="5">DUF2927 domain-containing protein</fullName>
    </recommendedName>
</protein>
<feature type="region of interest" description="Disordered" evidence="1">
    <location>
        <begin position="28"/>
        <end position="57"/>
    </location>
</feature>
<evidence type="ECO:0000256" key="2">
    <source>
        <dbReference type="SAM" id="SignalP"/>
    </source>
</evidence>
<sequence>MNRRRPRLRRAVCAAATCLGLLGVAGHASQPVPSVTRSSSSPSKAQPASARKSSPLQAHYARVQNDFVRAGYLRTDRGKGVRYDRLDLVNNFTAIALATEYDQSGGRLSGRGGATTLKRWEEPVRVSVEFGASVPAAQRQKDTSNLKGYTRRLAAATRHPVSLAKRGGNFHVLILNEAERKAAGPRLKQLVPTLSQASIRHLTKIPRSQLCLVVSIAPGGEGTPYRQAIAMIPAELPDLLRLSCIHEEVAQGLGLPNDSPRARPSLFNDDKEFALLTRHDETLLRILYDPRLKVGMDAKTARPIVDRILWDMKLN</sequence>
<dbReference type="Proteomes" id="UP000193409">
    <property type="component" value="Unassembled WGS sequence"/>
</dbReference>
<evidence type="ECO:0000256" key="1">
    <source>
        <dbReference type="SAM" id="MobiDB-lite"/>
    </source>
</evidence>
<proteinExistence type="predicted"/>
<dbReference type="InterPro" id="IPR021323">
    <property type="entry name" value="DUF2927"/>
</dbReference>
<dbReference type="AlphaFoldDB" id="A0A1Y5T9Q0"/>
<feature type="compositionally biased region" description="Low complexity" evidence="1">
    <location>
        <begin position="29"/>
        <end position="55"/>
    </location>
</feature>
<name>A0A1Y5T9Q0_9RHOB</name>
<dbReference type="Pfam" id="PF11150">
    <property type="entry name" value="DUF2927"/>
    <property type="match status" value="1"/>
</dbReference>
<organism evidence="3 4">
    <name type="scientific">Pseudoruegeria aquimaris</name>
    <dbReference type="NCBI Taxonomy" id="393663"/>
    <lineage>
        <taxon>Bacteria</taxon>
        <taxon>Pseudomonadati</taxon>
        <taxon>Pseudomonadota</taxon>
        <taxon>Alphaproteobacteria</taxon>
        <taxon>Rhodobacterales</taxon>
        <taxon>Roseobacteraceae</taxon>
        <taxon>Pseudoruegeria</taxon>
    </lineage>
</organism>
<keyword evidence="4" id="KW-1185">Reference proteome</keyword>
<dbReference type="RefSeq" id="WP_085869510.1">
    <property type="nucleotide sequence ID" value="NZ_FWFQ01000024.1"/>
</dbReference>
<evidence type="ECO:0008006" key="5">
    <source>
        <dbReference type="Google" id="ProtNLM"/>
    </source>
</evidence>
<reference evidence="3 4" key="1">
    <citation type="submission" date="2017-03" db="EMBL/GenBank/DDBJ databases">
        <authorList>
            <person name="Afonso C.L."/>
            <person name="Miller P.J."/>
            <person name="Scott M.A."/>
            <person name="Spackman E."/>
            <person name="Goraichik I."/>
            <person name="Dimitrov K.M."/>
            <person name="Suarez D.L."/>
            <person name="Swayne D.E."/>
        </authorList>
    </citation>
    <scope>NUCLEOTIDE SEQUENCE [LARGE SCALE GENOMIC DNA]</scope>
    <source>
        <strain evidence="3 4">CECT 7680</strain>
    </source>
</reference>
<evidence type="ECO:0000313" key="3">
    <source>
        <dbReference type="EMBL" id="SLN57042.1"/>
    </source>
</evidence>